<dbReference type="GO" id="GO:0071978">
    <property type="term" value="P:bacterial-type flagellum-dependent swarming motility"/>
    <property type="evidence" value="ECO:0007669"/>
    <property type="project" value="InterPro"/>
</dbReference>
<keyword evidence="3 6" id="KW-0812">Transmembrane</keyword>
<name>A0A381W4I4_9ZZZZ</name>
<dbReference type="EMBL" id="UINC01010640">
    <property type="protein sequence ID" value="SVA47251.1"/>
    <property type="molecule type" value="Genomic_DNA"/>
</dbReference>
<evidence type="ECO:0000256" key="4">
    <source>
        <dbReference type="ARBA" id="ARBA00022989"/>
    </source>
</evidence>
<keyword evidence="5 6" id="KW-0472">Membrane</keyword>
<accession>A0A381W4I4</accession>
<feature type="transmembrane region" description="Helical" evidence="6">
    <location>
        <begin position="154"/>
        <end position="177"/>
    </location>
</feature>
<dbReference type="InterPro" id="IPR002898">
    <property type="entry name" value="MotA_ExbB_proton_chnl"/>
</dbReference>
<dbReference type="Pfam" id="PF01618">
    <property type="entry name" value="MotA_ExbB"/>
    <property type="match status" value="1"/>
</dbReference>
<dbReference type="InterPro" id="IPR047055">
    <property type="entry name" value="MotA-like"/>
</dbReference>
<evidence type="ECO:0000256" key="3">
    <source>
        <dbReference type="ARBA" id="ARBA00022692"/>
    </source>
</evidence>
<keyword evidence="2" id="KW-1003">Cell membrane</keyword>
<sequence>MAIVVGGAIAATCIAYPLPDVIAALAGFPKVFGAQGFTLKDVVQDYVGIAELARKGELAKAIDEKPDHMPFRLGSIKDTCRYISDGLSKEDIRIILENKEQYRALREIKQANALAKMGEYAPSFGMIGTLFGLIFMLAGMALPPAPGVDPTAALISNMAIALISTLYGALFAFFFFLPFSDHLKYVNDDKKVESALHLEAAMLLYDKVHPIMVTERLNAFLARKDRFTDEE</sequence>
<evidence type="ECO:0000256" key="6">
    <source>
        <dbReference type="SAM" id="Phobius"/>
    </source>
</evidence>
<dbReference type="GO" id="GO:0006935">
    <property type="term" value="P:chemotaxis"/>
    <property type="evidence" value="ECO:0007669"/>
    <property type="project" value="InterPro"/>
</dbReference>
<keyword evidence="4 6" id="KW-1133">Transmembrane helix</keyword>
<dbReference type="GO" id="GO:0005886">
    <property type="term" value="C:plasma membrane"/>
    <property type="evidence" value="ECO:0007669"/>
    <property type="project" value="UniProtKB-SubCell"/>
</dbReference>
<evidence type="ECO:0000313" key="8">
    <source>
        <dbReference type="EMBL" id="SVA47251.1"/>
    </source>
</evidence>
<dbReference type="AlphaFoldDB" id="A0A381W4I4"/>
<dbReference type="PANTHER" id="PTHR30433:SF2">
    <property type="entry name" value="MOTILITY PROTEIN A"/>
    <property type="match status" value="1"/>
</dbReference>
<evidence type="ECO:0000256" key="2">
    <source>
        <dbReference type="ARBA" id="ARBA00022475"/>
    </source>
</evidence>
<organism evidence="8">
    <name type="scientific">marine metagenome</name>
    <dbReference type="NCBI Taxonomy" id="408172"/>
    <lineage>
        <taxon>unclassified sequences</taxon>
        <taxon>metagenomes</taxon>
        <taxon>ecological metagenomes</taxon>
    </lineage>
</organism>
<feature type="transmembrane region" description="Helical" evidence="6">
    <location>
        <begin position="124"/>
        <end position="142"/>
    </location>
</feature>
<evidence type="ECO:0000256" key="5">
    <source>
        <dbReference type="ARBA" id="ARBA00023136"/>
    </source>
</evidence>
<protein>
    <recommendedName>
        <fullName evidence="7">MotA/TolQ/ExbB proton channel domain-containing protein</fullName>
    </recommendedName>
</protein>
<evidence type="ECO:0000256" key="1">
    <source>
        <dbReference type="ARBA" id="ARBA00004651"/>
    </source>
</evidence>
<feature type="domain" description="MotA/TolQ/ExbB proton channel" evidence="7">
    <location>
        <begin position="83"/>
        <end position="188"/>
    </location>
</feature>
<gene>
    <name evidence="8" type="ORF">METZ01_LOCUS100105</name>
</gene>
<comment type="subcellular location">
    <subcellularLocation>
        <location evidence="1">Cell membrane</location>
        <topology evidence="1">Multi-pass membrane protein</topology>
    </subcellularLocation>
</comment>
<proteinExistence type="predicted"/>
<dbReference type="PANTHER" id="PTHR30433">
    <property type="entry name" value="CHEMOTAXIS PROTEIN MOTA"/>
    <property type="match status" value="1"/>
</dbReference>
<reference evidence="8" key="1">
    <citation type="submission" date="2018-05" db="EMBL/GenBank/DDBJ databases">
        <authorList>
            <person name="Lanie J.A."/>
            <person name="Ng W.-L."/>
            <person name="Kazmierczak K.M."/>
            <person name="Andrzejewski T.M."/>
            <person name="Davidsen T.M."/>
            <person name="Wayne K.J."/>
            <person name="Tettelin H."/>
            <person name="Glass J.I."/>
            <person name="Rusch D."/>
            <person name="Podicherti R."/>
            <person name="Tsui H.-C.T."/>
            <person name="Winkler M.E."/>
        </authorList>
    </citation>
    <scope>NUCLEOTIDE SEQUENCE</scope>
</reference>
<evidence type="ECO:0000259" key="7">
    <source>
        <dbReference type="Pfam" id="PF01618"/>
    </source>
</evidence>